<evidence type="ECO:0000259" key="8">
    <source>
        <dbReference type="Pfam" id="PF06738"/>
    </source>
</evidence>
<reference evidence="9" key="1">
    <citation type="journal article" date="2020" name="mSystems">
        <title>Genome- and Community-Level Interaction Insights into Carbon Utilization and Element Cycling Functions of Hydrothermarchaeota in Hydrothermal Sediment.</title>
        <authorList>
            <person name="Zhou Z."/>
            <person name="Liu Y."/>
            <person name="Xu W."/>
            <person name="Pan J."/>
            <person name="Luo Z.H."/>
            <person name="Li M."/>
        </authorList>
    </citation>
    <scope>NUCLEOTIDE SEQUENCE [LARGE SCALE GENOMIC DNA]</scope>
    <source>
        <strain evidence="9">SpSt-418</strain>
    </source>
</reference>
<feature type="transmembrane region" description="Helical" evidence="7">
    <location>
        <begin position="129"/>
        <end position="147"/>
    </location>
</feature>
<proteinExistence type="inferred from homology"/>
<evidence type="ECO:0000256" key="3">
    <source>
        <dbReference type="ARBA" id="ARBA00022692"/>
    </source>
</evidence>
<dbReference type="PANTHER" id="PTHR34390:SF2">
    <property type="entry name" value="SUCCINATE TRANSPORTER SUBUNIT YJJP-RELATED"/>
    <property type="match status" value="1"/>
</dbReference>
<evidence type="ECO:0000256" key="2">
    <source>
        <dbReference type="ARBA" id="ARBA00022475"/>
    </source>
</evidence>
<evidence type="ECO:0000256" key="1">
    <source>
        <dbReference type="ARBA" id="ARBA00004651"/>
    </source>
</evidence>
<dbReference type="GO" id="GO:0005886">
    <property type="term" value="C:plasma membrane"/>
    <property type="evidence" value="ECO:0007669"/>
    <property type="project" value="UniProtKB-SubCell"/>
</dbReference>
<keyword evidence="2" id="KW-1003">Cell membrane</keyword>
<gene>
    <name evidence="9" type="ORF">ENR64_22565</name>
</gene>
<comment type="similarity">
    <text evidence="6">Belongs to the ThrE exporter (TC 2.A.79) family.</text>
</comment>
<dbReference type="PANTHER" id="PTHR34390">
    <property type="entry name" value="UPF0442 PROTEIN YJJB-RELATED"/>
    <property type="match status" value="1"/>
</dbReference>
<sequence length="264" mass="27677">MISTPNFENSRPSALSQSPAIETALDVALLVMENGGSTFRTNQTFQAMLGELHQEGVNAQWQLNSVTVFIQRDSQMATLMRPIRAGGVNLSRASAAWALARQVRTGDIVPADIPAEIQRIKALPLPYRPSVMVAIAAITAASFAQMIGGDGGSFVLAAVAGALGQFVRLNLQARHFTSATVTLLSALLSALVGSLGLRVGLSQVVPATLMGSVGYMMPGLVLANGFADLLSQRHLSVGLERIANAAFVFLLLTLGIAIADALVP</sequence>
<dbReference type="GO" id="GO:0022857">
    <property type="term" value="F:transmembrane transporter activity"/>
    <property type="evidence" value="ECO:0007669"/>
    <property type="project" value="InterPro"/>
</dbReference>
<dbReference type="AlphaFoldDB" id="A0A7C3PJE4"/>
<feature type="transmembrane region" description="Helical" evidence="7">
    <location>
        <begin position="242"/>
        <end position="263"/>
    </location>
</feature>
<accession>A0A7C3PJE4</accession>
<evidence type="ECO:0000256" key="7">
    <source>
        <dbReference type="SAM" id="Phobius"/>
    </source>
</evidence>
<name>A0A7C3PJE4_9CYAN</name>
<dbReference type="InterPro" id="IPR050539">
    <property type="entry name" value="ThrE_Dicarb/AminoAcid_Exp"/>
</dbReference>
<dbReference type="EMBL" id="DSRU01000324">
    <property type="protein sequence ID" value="HFN00479.1"/>
    <property type="molecule type" value="Genomic_DNA"/>
</dbReference>
<evidence type="ECO:0000256" key="6">
    <source>
        <dbReference type="ARBA" id="ARBA00034125"/>
    </source>
</evidence>
<dbReference type="InterPro" id="IPR010619">
    <property type="entry name" value="ThrE-like_N"/>
</dbReference>
<feature type="transmembrane region" description="Helical" evidence="7">
    <location>
        <begin position="207"/>
        <end position="230"/>
    </location>
</feature>
<feature type="domain" description="Threonine/serine exporter-like N-terminal" evidence="8">
    <location>
        <begin position="23"/>
        <end position="260"/>
    </location>
</feature>
<protein>
    <recommendedName>
        <fullName evidence="8">Threonine/serine exporter-like N-terminal domain-containing protein</fullName>
    </recommendedName>
</protein>
<dbReference type="GO" id="GO:0015744">
    <property type="term" value="P:succinate transport"/>
    <property type="evidence" value="ECO:0007669"/>
    <property type="project" value="TreeGrafter"/>
</dbReference>
<dbReference type="Pfam" id="PF06738">
    <property type="entry name" value="ThrE"/>
    <property type="match status" value="1"/>
</dbReference>
<feature type="transmembrane region" description="Helical" evidence="7">
    <location>
        <begin position="183"/>
        <end position="201"/>
    </location>
</feature>
<organism evidence="9">
    <name type="scientific">Oscillatoriales cyanobacterium SpSt-418</name>
    <dbReference type="NCBI Taxonomy" id="2282169"/>
    <lineage>
        <taxon>Bacteria</taxon>
        <taxon>Bacillati</taxon>
        <taxon>Cyanobacteriota</taxon>
        <taxon>Cyanophyceae</taxon>
        <taxon>Oscillatoriophycideae</taxon>
        <taxon>Oscillatoriales</taxon>
    </lineage>
</organism>
<keyword evidence="4 7" id="KW-1133">Transmembrane helix</keyword>
<evidence type="ECO:0000256" key="5">
    <source>
        <dbReference type="ARBA" id="ARBA00023136"/>
    </source>
</evidence>
<keyword evidence="3 7" id="KW-0812">Transmembrane</keyword>
<evidence type="ECO:0000313" key="9">
    <source>
        <dbReference type="EMBL" id="HFN00479.1"/>
    </source>
</evidence>
<evidence type="ECO:0000256" key="4">
    <source>
        <dbReference type="ARBA" id="ARBA00022989"/>
    </source>
</evidence>
<keyword evidence="5 7" id="KW-0472">Membrane</keyword>
<comment type="subcellular location">
    <subcellularLocation>
        <location evidence="1">Cell membrane</location>
        <topology evidence="1">Multi-pass membrane protein</topology>
    </subcellularLocation>
</comment>
<comment type="caution">
    <text evidence="9">The sequence shown here is derived from an EMBL/GenBank/DDBJ whole genome shotgun (WGS) entry which is preliminary data.</text>
</comment>